<gene>
    <name evidence="1" type="ORF">Ctob_015013</name>
</gene>
<name>A0A0M0LPN3_9EUKA</name>
<accession>A0A0M0LPN3</accession>
<reference evidence="2" key="1">
    <citation type="journal article" date="2015" name="PLoS Genet.">
        <title>Genome Sequence and Transcriptome Analyses of Chrysochromulina tobin: Metabolic Tools for Enhanced Algal Fitness in the Prominent Order Prymnesiales (Haptophyceae).</title>
        <authorList>
            <person name="Hovde B.T."/>
            <person name="Deodato C.R."/>
            <person name="Hunsperger H.M."/>
            <person name="Ryken S.A."/>
            <person name="Yost W."/>
            <person name="Jha R.K."/>
            <person name="Patterson J."/>
            <person name="Monnat R.J. Jr."/>
            <person name="Barlow S.B."/>
            <person name="Starkenburg S.R."/>
            <person name="Cattolico R.A."/>
        </authorList>
    </citation>
    <scope>NUCLEOTIDE SEQUENCE</scope>
    <source>
        <strain evidence="2">CCMP291</strain>
    </source>
</reference>
<keyword evidence="2" id="KW-1185">Reference proteome</keyword>
<dbReference type="OrthoDB" id="5956634at2759"/>
<evidence type="ECO:0000313" key="1">
    <source>
        <dbReference type="EMBL" id="KOO53020.1"/>
    </source>
</evidence>
<dbReference type="Gene3D" id="3.40.140.10">
    <property type="entry name" value="Cytidine Deaminase, domain 2"/>
    <property type="match status" value="2"/>
</dbReference>
<dbReference type="EMBL" id="JWZX01000415">
    <property type="protein sequence ID" value="KOO53020.1"/>
    <property type="molecule type" value="Genomic_DNA"/>
</dbReference>
<organism evidence="1 2">
    <name type="scientific">Chrysochromulina tobinii</name>
    <dbReference type="NCBI Taxonomy" id="1460289"/>
    <lineage>
        <taxon>Eukaryota</taxon>
        <taxon>Haptista</taxon>
        <taxon>Haptophyta</taxon>
        <taxon>Prymnesiophyceae</taxon>
        <taxon>Prymnesiales</taxon>
        <taxon>Chrysochromulinaceae</taxon>
        <taxon>Chrysochromulina</taxon>
    </lineage>
</organism>
<sequence length="638" mass="71299">PRSRQSLLGSPAHLCAGYFHTDRCFEAESADEASGTFCLAPLPPPPERFLNAPLVCERKPNTILMLRVQSAAEEMYLCRYTNCFRGYANSLHAEQFMMEDPELLRLLRAQPVRESEHGPRTLLMTLLMTQQPCHFASGRVENAHATGKTSCTLRLLRWCKRERLAARGIDLSIRIARVFRAAWTDESAHRDEEELAVFGTRSARARDGLRLLMRAPRVEVAMLTCEDWQWLLSHCDERETRLVEAFRFMHERLPEGWHEMEDCPERRAAFAAAWVRQTSGQAAVVTLRAQNDAYYSRVLATLATTEPEAPALLGDLSQFCRAFYHANQWEADVFLCLGQPLNAAGDALEIPGDALEIPGDALEIPGDALEMPAAEASDVALYAKGDRRGERGRRDGPVTIVARVLGAQSGADLYVARYANCFRGRSEWNVHAEEFMLADPQLLALLRGGSDAGGDRARILRLYMSYQPCHHSGGRLPEAKTPEDARKQLELAARRKDQGHPTSCSERLRAFYEAEMREHAISLELVVADLYKAMWTEDLMIERAPDDCVRSSTYCADAASARQGILLMVADAPGVTMRATDENDWAYLATLCDPAVAEAYATRGQRGSAFSRVHVELRAKLDGVLSTFLRSLLESPPR</sequence>
<dbReference type="Proteomes" id="UP000037460">
    <property type="component" value="Unassembled WGS sequence"/>
</dbReference>
<proteinExistence type="predicted"/>
<comment type="caution">
    <text evidence="1">The sequence shown here is derived from an EMBL/GenBank/DDBJ whole genome shotgun (WGS) entry which is preliminary data.</text>
</comment>
<evidence type="ECO:0000313" key="2">
    <source>
        <dbReference type="Proteomes" id="UP000037460"/>
    </source>
</evidence>
<protein>
    <submittedName>
        <fullName evidence="1">Uncharacterized protein</fullName>
    </submittedName>
</protein>
<feature type="non-terminal residue" evidence="1">
    <location>
        <position position="1"/>
    </location>
</feature>
<dbReference type="AlphaFoldDB" id="A0A0M0LPN3"/>